<dbReference type="PROSITE" id="PS50082">
    <property type="entry name" value="WD_REPEATS_2"/>
    <property type="match status" value="6"/>
</dbReference>
<feature type="repeat" description="WD" evidence="3">
    <location>
        <begin position="502"/>
        <end position="543"/>
    </location>
</feature>
<dbReference type="PANTHER" id="PTHR44129">
    <property type="entry name" value="WD REPEAT-CONTAINING PROTEIN POP1"/>
    <property type="match status" value="1"/>
</dbReference>
<dbReference type="PRINTS" id="PR00320">
    <property type="entry name" value="GPROTEINBRPT"/>
</dbReference>
<dbReference type="InterPro" id="IPR027417">
    <property type="entry name" value="P-loop_NTPase"/>
</dbReference>
<feature type="repeat" description="WD" evidence="3">
    <location>
        <begin position="418"/>
        <end position="459"/>
    </location>
</feature>
<keyword evidence="1 3" id="KW-0853">WD repeat</keyword>
<dbReference type="AlphaFoldDB" id="A0A4Q4SVU9"/>
<evidence type="ECO:0000313" key="6">
    <source>
        <dbReference type="EMBL" id="RYO77637.1"/>
    </source>
</evidence>
<feature type="domain" description="NACHT" evidence="5">
    <location>
        <begin position="85"/>
        <end position="216"/>
    </location>
</feature>
<feature type="region of interest" description="Disordered" evidence="4">
    <location>
        <begin position="1"/>
        <end position="21"/>
    </location>
</feature>
<dbReference type="InterPro" id="IPR007111">
    <property type="entry name" value="NACHT_NTPase"/>
</dbReference>
<evidence type="ECO:0000256" key="3">
    <source>
        <dbReference type="PROSITE-ProRule" id="PRU00221"/>
    </source>
</evidence>
<feature type="repeat" description="WD" evidence="3">
    <location>
        <begin position="376"/>
        <end position="417"/>
    </location>
</feature>
<name>A0A4Q4SVU9_9PEZI</name>
<dbReference type="Proteomes" id="UP000293360">
    <property type="component" value="Unassembled WGS sequence"/>
</dbReference>
<evidence type="ECO:0000256" key="2">
    <source>
        <dbReference type="ARBA" id="ARBA00022737"/>
    </source>
</evidence>
<organism evidence="6 7">
    <name type="scientific">Monosporascus ibericus</name>
    <dbReference type="NCBI Taxonomy" id="155417"/>
    <lineage>
        <taxon>Eukaryota</taxon>
        <taxon>Fungi</taxon>
        <taxon>Dikarya</taxon>
        <taxon>Ascomycota</taxon>
        <taxon>Pezizomycotina</taxon>
        <taxon>Sordariomycetes</taxon>
        <taxon>Xylariomycetidae</taxon>
        <taxon>Xylariales</taxon>
        <taxon>Xylariales incertae sedis</taxon>
        <taxon>Monosporascus</taxon>
    </lineage>
</organism>
<dbReference type="STRING" id="155417.A0A4Q4SVU9"/>
<dbReference type="InterPro" id="IPR020472">
    <property type="entry name" value="WD40_PAC1"/>
</dbReference>
<dbReference type="PROSITE" id="PS00678">
    <property type="entry name" value="WD_REPEATS_1"/>
    <property type="match status" value="6"/>
</dbReference>
<keyword evidence="7" id="KW-1185">Reference proteome</keyword>
<keyword evidence="2" id="KW-0677">Repeat</keyword>
<reference evidence="6 7" key="1">
    <citation type="submission" date="2018-06" db="EMBL/GenBank/DDBJ databases">
        <title>Complete Genomes of Monosporascus.</title>
        <authorList>
            <person name="Robinson A.J."/>
            <person name="Natvig D.O."/>
        </authorList>
    </citation>
    <scope>NUCLEOTIDE SEQUENCE [LARGE SCALE GENOMIC DNA]</scope>
    <source>
        <strain evidence="6 7">CBS 110550</strain>
    </source>
</reference>
<dbReference type="InterPro" id="IPR001680">
    <property type="entry name" value="WD40_rpt"/>
</dbReference>
<dbReference type="SMART" id="SM00320">
    <property type="entry name" value="WD40"/>
    <property type="match status" value="7"/>
</dbReference>
<sequence length="612" mass="66067">MADRANQSVLHGQGVQNSGSGDVTIGRDLNIGVPNNNCLSDLRSTDPRHDKKRIEQTKGGLLRDSYRWILTYDDFLRWRDDPESRLLWIKGDPGKGKTMLLCGIIDELKEQTANTTRLLSFFFCQATDDRLNNATAILRGLIYLLVDQQRSLISHIQEKYNHAGKALFEDVNAWVALSDILTSILQDPSLPDITLIIDALDECKTDLAQLLGLIIQSLQIMYRTLQRDIYRLNNLGLPTDQMTPPDPDPLTAARYSCIHWVDHLAECKPDEQVQYEDLRDDGIIDKFLRRHYLHWLEALSILKGVSEGILAISKLNGLIQPAVEDNWSACLSTLTGHGGLVSSVAFSADGSRLASGSGDCTVKVWDAATGACLSTLTGHRRLVNSVAFSADGSRLASGSGDDTVKVWDAATGACLSTLTGHRDWVNSVAFSGDGSRLASGSDDCTVKVWDAATGACLSTLTGHRGWVNSVAFSGDGSRLASGSYDCTVKVWDAATGACLSTFEGHRRLVNSVAFSADGSRLASGSYDCTVKVWDAATGACLSTLEGHRGYVNSVAFSGDGSRLASGSYDCTVKVWDAATGACLSTLKGHGRSVYSVAFSADGNYLITDTAWG</sequence>
<protein>
    <recommendedName>
        <fullName evidence="5">NACHT domain-containing protein</fullName>
    </recommendedName>
</protein>
<dbReference type="PROSITE" id="PS50837">
    <property type="entry name" value="NACHT"/>
    <property type="match status" value="1"/>
</dbReference>
<dbReference type="Pfam" id="PF24883">
    <property type="entry name" value="NPHP3_N"/>
    <property type="match status" value="1"/>
</dbReference>
<feature type="repeat" description="WD" evidence="3">
    <location>
        <begin position="334"/>
        <end position="375"/>
    </location>
</feature>
<dbReference type="InterPro" id="IPR019775">
    <property type="entry name" value="WD40_repeat_CS"/>
</dbReference>
<dbReference type="InterPro" id="IPR050349">
    <property type="entry name" value="WD_LIS1/nudF_dynein_reg"/>
</dbReference>
<dbReference type="PROSITE" id="PS50294">
    <property type="entry name" value="WD_REPEATS_REGION"/>
    <property type="match status" value="6"/>
</dbReference>
<dbReference type="InterPro" id="IPR036322">
    <property type="entry name" value="WD40_repeat_dom_sf"/>
</dbReference>
<dbReference type="EMBL" id="QJNU01001278">
    <property type="protein sequence ID" value="RYO77637.1"/>
    <property type="molecule type" value="Genomic_DNA"/>
</dbReference>
<dbReference type="SUPFAM" id="SSF50978">
    <property type="entry name" value="WD40 repeat-like"/>
    <property type="match status" value="1"/>
</dbReference>
<proteinExistence type="predicted"/>
<dbReference type="InterPro" id="IPR056884">
    <property type="entry name" value="NPHP3-like_N"/>
</dbReference>
<dbReference type="CDD" id="cd00200">
    <property type="entry name" value="WD40"/>
    <property type="match status" value="1"/>
</dbReference>
<evidence type="ECO:0000256" key="4">
    <source>
        <dbReference type="SAM" id="MobiDB-lite"/>
    </source>
</evidence>
<gene>
    <name evidence="6" type="ORF">DL764_010199</name>
</gene>
<dbReference type="Gene3D" id="3.40.50.300">
    <property type="entry name" value="P-loop containing nucleotide triphosphate hydrolases"/>
    <property type="match status" value="1"/>
</dbReference>
<accession>A0A4Q4SVU9</accession>
<dbReference type="Pfam" id="PF00400">
    <property type="entry name" value="WD40"/>
    <property type="match status" value="7"/>
</dbReference>
<dbReference type="InterPro" id="IPR015943">
    <property type="entry name" value="WD40/YVTN_repeat-like_dom_sf"/>
</dbReference>
<dbReference type="OrthoDB" id="538223at2759"/>
<evidence type="ECO:0000259" key="5">
    <source>
        <dbReference type="PROSITE" id="PS50837"/>
    </source>
</evidence>
<feature type="repeat" description="WD" evidence="3">
    <location>
        <begin position="544"/>
        <end position="585"/>
    </location>
</feature>
<dbReference type="Gene3D" id="2.130.10.10">
    <property type="entry name" value="YVTN repeat-like/Quinoprotein amine dehydrogenase"/>
    <property type="match status" value="3"/>
</dbReference>
<comment type="caution">
    <text evidence="6">The sequence shown here is derived from an EMBL/GenBank/DDBJ whole genome shotgun (WGS) entry which is preliminary data.</text>
</comment>
<evidence type="ECO:0000256" key="1">
    <source>
        <dbReference type="ARBA" id="ARBA00022574"/>
    </source>
</evidence>
<feature type="repeat" description="WD" evidence="3">
    <location>
        <begin position="460"/>
        <end position="501"/>
    </location>
</feature>
<evidence type="ECO:0000313" key="7">
    <source>
        <dbReference type="Proteomes" id="UP000293360"/>
    </source>
</evidence>